<name>A0A6N2MYS6_SALVM</name>
<feature type="transmembrane region" description="Helical" evidence="1">
    <location>
        <begin position="45"/>
        <end position="71"/>
    </location>
</feature>
<accession>A0A6N2MYS6</accession>
<proteinExistence type="predicted"/>
<evidence type="ECO:0000313" key="2">
    <source>
        <dbReference type="EMBL" id="VFU59682.1"/>
    </source>
</evidence>
<gene>
    <name evidence="2" type="ORF">SVIM_LOCUS439918</name>
</gene>
<evidence type="ECO:0008006" key="3">
    <source>
        <dbReference type="Google" id="ProtNLM"/>
    </source>
</evidence>
<evidence type="ECO:0000256" key="1">
    <source>
        <dbReference type="SAM" id="Phobius"/>
    </source>
</evidence>
<sequence>MENKREIITSPSPSPIRYLSHSSFSNPSFPFLFKHIITFTDDHQIFLPLLFPSSFSLFILVFSSHLFAFYLSAPPFFSGLTKPSLE</sequence>
<keyword evidence="1" id="KW-0472">Membrane</keyword>
<protein>
    <recommendedName>
        <fullName evidence="3">Transmembrane protein</fullName>
    </recommendedName>
</protein>
<dbReference type="EMBL" id="CAADRP010002040">
    <property type="protein sequence ID" value="VFU59682.1"/>
    <property type="molecule type" value="Genomic_DNA"/>
</dbReference>
<reference evidence="2" key="1">
    <citation type="submission" date="2019-03" db="EMBL/GenBank/DDBJ databases">
        <authorList>
            <person name="Mank J."/>
            <person name="Almeida P."/>
        </authorList>
    </citation>
    <scope>NUCLEOTIDE SEQUENCE</scope>
    <source>
        <strain evidence="2">78183</strain>
    </source>
</reference>
<organism evidence="2">
    <name type="scientific">Salix viminalis</name>
    <name type="common">Common osier</name>
    <name type="synonym">Basket willow</name>
    <dbReference type="NCBI Taxonomy" id="40686"/>
    <lineage>
        <taxon>Eukaryota</taxon>
        <taxon>Viridiplantae</taxon>
        <taxon>Streptophyta</taxon>
        <taxon>Embryophyta</taxon>
        <taxon>Tracheophyta</taxon>
        <taxon>Spermatophyta</taxon>
        <taxon>Magnoliopsida</taxon>
        <taxon>eudicotyledons</taxon>
        <taxon>Gunneridae</taxon>
        <taxon>Pentapetalae</taxon>
        <taxon>rosids</taxon>
        <taxon>fabids</taxon>
        <taxon>Malpighiales</taxon>
        <taxon>Salicaceae</taxon>
        <taxon>Saliceae</taxon>
        <taxon>Salix</taxon>
    </lineage>
</organism>
<keyword evidence="1" id="KW-0812">Transmembrane</keyword>
<keyword evidence="1" id="KW-1133">Transmembrane helix</keyword>
<dbReference type="AlphaFoldDB" id="A0A6N2MYS6"/>